<proteinExistence type="predicted"/>
<keyword evidence="1" id="KW-0472">Membrane</keyword>
<reference evidence="2" key="1">
    <citation type="journal article" date="2020" name="Stud. Mycol.">
        <title>101 Dothideomycetes genomes: a test case for predicting lifestyles and emergence of pathogens.</title>
        <authorList>
            <person name="Haridas S."/>
            <person name="Albert R."/>
            <person name="Binder M."/>
            <person name="Bloem J."/>
            <person name="Labutti K."/>
            <person name="Salamov A."/>
            <person name="Andreopoulos B."/>
            <person name="Baker S."/>
            <person name="Barry K."/>
            <person name="Bills G."/>
            <person name="Bluhm B."/>
            <person name="Cannon C."/>
            <person name="Castanera R."/>
            <person name="Culley D."/>
            <person name="Daum C."/>
            <person name="Ezra D."/>
            <person name="Gonzalez J."/>
            <person name="Henrissat B."/>
            <person name="Kuo A."/>
            <person name="Liang C."/>
            <person name="Lipzen A."/>
            <person name="Lutzoni F."/>
            <person name="Magnuson J."/>
            <person name="Mondo S."/>
            <person name="Nolan M."/>
            <person name="Ohm R."/>
            <person name="Pangilinan J."/>
            <person name="Park H.-J."/>
            <person name="Ramirez L."/>
            <person name="Alfaro M."/>
            <person name="Sun H."/>
            <person name="Tritt A."/>
            <person name="Yoshinaga Y."/>
            <person name="Zwiers L.-H."/>
            <person name="Turgeon B."/>
            <person name="Goodwin S."/>
            <person name="Spatafora J."/>
            <person name="Crous P."/>
            <person name="Grigoriev I."/>
        </authorList>
    </citation>
    <scope>NUCLEOTIDE SEQUENCE</scope>
    <source>
        <strain evidence="2">CBS 107.79</strain>
    </source>
</reference>
<accession>A0A6A5VCH0</accession>
<keyword evidence="1" id="KW-1133">Transmembrane helix</keyword>
<dbReference type="AlphaFoldDB" id="A0A6A5VCH0"/>
<keyword evidence="1" id="KW-0812">Transmembrane</keyword>
<organism evidence="2 3">
    <name type="scientific">Bimuria novae-zelandiae CBS 107.79</name>
    <dbReference type="NCBI Taxonomy" id="1447943"/>
    <lineage>
        <taxon>Eukaryota</taxon>
        <taxon>Fungi</taxon>
        <taxon>Dikarya</taxon>
        <taxon>Ascomycota</taxon>
        <taxon>Pezizomycotina</taxon>
        <taxon>Dothideomycetes</taxon>
        <taxon>Pleosporomycetidae</taxon>
        <taxon>Pleosporales</taxon>
        <taxon>Massarineae</taxon>
        <taxon>Didymosphaeriaceae</taxon>
        <taxon>Bimuria</taxon>
    </lineage>
</organism>
<feature type="transmembrane region" description="Helical" evidence="1">
    <location>
        <begin position="20"/>
        <end position="40"/>
    </location>
</feature>
<protein>
    <submittedName>
        <fullName evidence="2">Uncharacterized protein</fullName>
    </submittedName>
</protein>
<dbReference type="OrthoDB" id="3795411at2759"/>
<feature type="non-terminal residue" evidence="2">
    <location>
        <position position="1"/>
    </location>
</feature>
<name>A0A6A5VCH0_9PLEO</name>
<dbReference type="Proteomes" id="UP000800036">
    <property type="component" value="Unassembled WGS sequence"/>
</dbReference>
<evidence type="ECO:0000256" key="1">
    <source>
        <dbReference type="SAM" id="Phobius"/>
    </source>
</evidence>
<sequence>AKFKNYINNKAILQIAIKAFNNIASLNTFILTLLVFSAYLRINRDLPLSPDITV</sequence>
<evidence type="ECO:0000313" key="2">
    <source>
        <dbReference type="EMBL" id="KAF1974518.1"/>
    </source>
</evidence>
<evidence type="ECO:0000313" key="3">
    <source>
        <dbReference type="Proteomes" id="UP000800036"/>
    </source>
</evidence>
<dbReference type="EMBL" id="ML976674">
    <property type="protein sequence ID" value="KAF1974518.1"/>
    <property type="molecule type" value="Genomic_DNA"/>
</dbReference>
<gene>
    <name evidence="2" type="ORF">BU23DRAFT_461241</name>
</gene>
<keyword evidence="3" id="KW-1185">Reference proteome</keyword>